<evidence type="ECO:0000313" key="1">
    <source>
        <dbReference type="EMBL" id="MBB5063103.1"/>
    </source>
</evidence>
<accession>A0A7W7ZNX6</accession>
<dbReference type="Proteomes" id="UP000584867">
    <property type="component" value="Unassembled WGS sequence"/>
</dbReference>
<reference evidence="1 2" key="1">
    <citation type="submission" date="2020-08" db="EMBL/GenBank/DDBJ databases">
        <title>Genomic Encyclopedia of Type Strains, Phase IV (KMG-V): Genome sequencing to study the core and pangenomes of soil and plant-associated prokaryotes.</title>
        <authorList>
            <person name="Whitman W."/>
        </authorList>
    </citation>
    <scope>NUCLEOTIDE SEQUENCE [LARGE SCALE GENOMIC DNA]</scope>
    <source>
        <strain evidence="1 2">X5P3</strain>
    </source>
</reference>
<protein>
    <submittedName>
        <fullName evidence="1">Uncharacterized protein</fullName>
    </submittedName>
</protein>
<sequence>MLQDLCLLLNDPMEEVVALHTPPIPVPSPRQC</sequence>
<proteinExistence type="predicted"/>
<comment type="caution">
    <text evidence="1">The sequence shown here is derived from an EMBL/GenBank/DDBJ whole genome shotgun (WGS) entry which is preliminary data.</text>
</comment>
<name>A0A7W7ZNX6_9BACT</name>
<dbReference type="EMBL" id="JACHIO010000005">
    <property type="protein sequence ID" value="MBB5063103.1"/>
    <property type="molecule type" value="Genomic_DNA"/>
</dbReference>
<organism evidence="1 2">
    <name type="scientific">Granulicella mallensis</name>
    <dbReference type="NCBI Taxonomy" id="940614"/>
    <lineage>
        <taxon>Bacteria</taxon>
        <taxon>Pseudomonadati</taxon>
        <taxon>Acidobacteriota</taxon>
        <taxon>Terriglobia</taxon>
        <taxon>Terriglobales</taxon>
        <taxon>Acidobacteriaceae</taxon>
        <taxon>Granulicella</taxon>
    </lineage>
</organism>
<evidence type="ECO:0000313" key="2">
    <source>
        <dbReference type="Proteomes" id="UP000584867"/>
    </source>
</evidence>
<gene>
    <name evidence="1" type="ORF">HDF15_001443</name>
</gene>
<dbReference type="AlphaFoldDB" id="A0A7W7ZNX6"/>